<proteinExistence type="predicted"/>
<dbReference type="PANTHER" id="PTHR47485">
    <property type="entry name" value="THYLAKOID LUMENAL 17.4 KDA PROTEIN, CHLOROPLASTIC"/>
    <property type="match status" value="1"/>
</dbReference>
<dbReference type="Proteomes" id="UP001058860">
    <property type="component" value="Chromosome"/>
</dbReference>
<accession>A0ABY5PKK2</accession>
<dbReference type="PANTHER" id="PTHR47485:SF1">
    <property type="entry name" value="THYLAKOID LUMENAL 17.4 KDA PROTEIN, CHLOROPLASTIC"/>
    <property type="match status" value="1"/>
</dbReference>
<reference evidence="3" key="1">
    <citation type="submission" date="2021-11" db="EMBL/GenBank/DDBJ databases">
        <title>Cultivation dependent microbiological survey of springs from the worlds oldest radium mine currently devoted to the extraction of radon-saturated water.</title>
        <authorList>
            <person name="Kapinusova G."/>
            <person name="Smrhova T."/>
            <person name="Strejcek M."/>
            <person name="Suman J."/>
            <person name="Jani K."/>
            <person name="Pajer P."/>
            <person name="Uhlik O."/>
        </authorList>
    </citation>
    <scope>NUCLEOTIDE SEQUENCE [LARGE SCALE GENOMIC DNA]</scope>
    <source>
        <strain evidence="3">J379</strain>
    </source>
</reference>
<dbReference type="Pfam" id="PF00805">
    <property type="entry name" value="Pentapeptide"/>
    <property type="match status" value="1"/>
</dbReference>
<organism evidence="2 3">
    <name type="scientific">Svornostia abyssi</name>
    <dbReference type="NCBI Taxonomy" id="2898438"/>
    <lineage>
        <taxon>Bacteria</taxon>
        <taxon>Bacillati</taxon>
        <taxon>Actinomycetota</taxon>
        <taxon>Thermoleophilia</taxon>
        <taxon>Solirubrobacterales</taxon>
        <taxon>Baekduiaceae</taxon>
        <taxon>Svornostia</taxon>
    </lineage>
</organism>
<dbReference type="Gene3D" id="2.160.20.80">
    <property type="entry name" value="E3 ubiquitin-protein ligase SopA"/>
    <property type="match status" value="1"/>
</dbReference>
<dbReference type="SUPFAM" id="SSF141571">
    <property type="entry name" value="Pentapeptide repeat-like"/>
    <property type="match status" value="1"/>
</dbReference>
<gene>
    <name evidence="2" type="ORF">LRS13_06655</name>
</gene>
<keyword evidence="1" id="KW-0677">Repeat</keyword>
<protein>
    <submittedName>
        <fullName evidence="2">Pentapeptide repeat-containing protein</fullName>
    </submittedName>
</protein>
<evidence type="ECO:0000256" key="1">
    <source>
        <dbReference type="ARBA" id="ARBA00022737"/>
    </source>
</evidence>
<evidence type="ECO:0000313" key="2">
    <source>
        <dbReference type="EMBL" id="UUY05199.1"/>
    </source>
</evidence>
<dbReference type="RefSeq" id="WP_353865659.1">
    <property type="nucleotide sequence ID" value="NZ_CP088295.1"/>
</dbReference>
<sequence>MTFRPSLWRVRAPELPEDLVDGEPEEGSGGLLIEELRMRRVAHEPLAAHAVRIAAADVRGLGLEGGEVDLHLRDAILADCDLSNVHAAKAHVHRVEWRGCRLVGLGLIESELESVKFSEGTLMLGSFGHSRLHRVVFEGVNLSEASFVGADLTQVVFDGCVLTGTDFRSARLSACEIRGTSLDGVLGISSLKGVTMPAADVVASAAALAEALGISIEDAP</sequence>
<dbReference type="EMBL" id="CP088295">
    <property type="protein sequence ID" value="UUY05199.1"/>
    <property type="molecule type" value="Genomic_DNA"/>
</dbReference>
<evidence type="ECO:0000313" key="3">
    <source>
        <dbReference type="Proteomes" id="UP001058860"/>
    </source>
</evidence>
<keyword evidence="3" id="KW-1185">Reference proteome</keyword>
<name>A0ABY5PKK2_9ACTN</name>
<dbReference type="InterPro" id="IPR001646">
    <property type="entry name" value="5peptide_repeat"/>
</dbReference>